<sequence length="383" mass="42263">MEIYTVGGAVRDECLGIPVKDRDYVVVGATPEQMMARGYRPVGRDFPVFLHPQTQEEYALARTERKTARGYRGFQFYCAPDVTLEQDLARRDLTINAMARAVDANGAPAGPVIDPFNGRADLEKRVLRHISDAFAEDPVRILRLARFAARLSAFTVADETIALMRAMAANGEVDALVAERVWQEIARGLMEKKPSRMFAVLRQCGAASRLLPEIDRLYGMSQNAQHLLDLESGAGIHVMMALDHAAARGYGLTTRYAVVMRDAGHRRLKAPKACRELAALVAREHAHIHRALELDADALVRLLERCDAIRKPERFAEVLQACEADFCGRAGFEKAPYPQAEHLRQRLSAARSVDAAKIAAMYPNAPAAIKAAVHQARVAAVQS</sequence>
<evidence type="ECO:0000259" key="13">
    <source>
        <dbReference type="Pfam" id="PF01743"/>
    </source>
</evidence>
<keyword evidence="6" id="KW-0547">Nucleotide-binding</keyword>
<keyword evidence="15" id="KW-0378">Hydrolase</keyword>
<comment type="caution">
    <text evidence="15">The sequence shown here is derived from an EMBL/GenBank/DDBJ whole genome shotgun (WGS) entry which is preliminary data.</text>
</comment>
<dbReference type="SUPFAM" id="SSF81301">
    <property type="entry name" value="Nucleotidyltransferase"/>
    <property type="match status" value="1"/>
</dbReference>
<dbReference type="InterPro" id="IPR032828">
    <property type="entry name" value="PolyA_RNA-bd"/>
</dbReference>
<evidence type="ECO:0000313" key="15">
    <source>
        <dbReference type="EMBL" id="CCD28741.1"/>
    </source>
</evidence>
<proteinExistence type="inferred from homology"/>
<dbReference type="PANTHER" id="PTHR47545">
    <property type="entry name" value="MULTIFUNCTIONAL CCA PROTEIN"/>
    <property type="match status" value="1"/>
</dbReference>
<dbReference type="STRING" id="1070319.CAGGBEG34_180045"/>
<keyword evidence="16" id="KW-1185">Reference proteome</keyword>
<dbReference type="InterPro" id="IPR012006">
    <property type="entry name" value="CCA_bact"/>
</dbReference>
<evidence type="ECO:0000256" key="6">
    <source>
        <dbReference type="ARBA" id="ARBA00022741"/>
    </source>
</evidence>
<dbReference type="CDD" id="cd05398">
    <property type="entry name" value="NT_ClassII-CCAase"/>
    <property type="match status" value="1"/>
</dbReference>
<dbReference type="Gene3D" id="1.10.3090.10">
    <property type="entry name" value="cca-adding enzyme, domain 2"/>
    <property type="match status" value="1"/>
</dbReference>
<gene>
    <name evidence="15" type="primary">cca</name>
    <name evidence="15" type="ORF">CAGGBEG34_180045</name>
</gene>
<keyword evidence="2 12" id="KW-0808">Transferase</keyword>
<comment type="similarity">
    <text evidence="12">Belongs to the tRNA nucleotidyltransferase/poly(A) polymerase family.</text>
</comment>
<evidence type="ECO:0000256" key="2">
    <source>
        <dbReference type="ARBA" id="ARBA00022679"/>
    </source>
</evidence>
<protein>
    <submittedName>
        <fullName evidence="15">Multifunctional CCA protein</fullName>
        <ecNumber evidence="15">2.7.7.72</ecNumber>
        <ecNumber evidence="15">3.1.3.-</ecNumber>
        <ecNumber evidence="15">3.1.4.-</ecNumber>
    </submittedName>
</protein>
<dbReference type="EMBL" id="CAFB01000034">
    <property type="protein sequence ID" value="CCD28741.1"/>
    <property type="molecule type" value="Genomic_DNA"/>
</dbReference>
<dbReference type="GO" id="GO:0004810">
    <property type="term" value="F:CCA tRNA nucleotidyltransferase activity"/>
    <property type="evidence" value="ECO:0007669"/>
    <property type="project" value="UniProtKB-EC"/>
</dbReference>
<dbReference type="OrthoDB" id="9805698at2"/>
<reference evidence="15 16" key="1">
    <citation type="submission" date="2011-08" db="EMBL/GenBank/DDBJ databases">
        <title>The genome of the obligate endobacterium of an arbuscular mycorrhizal fungus reveals an interphylum network of nutritional interactions.</title>
        <authorList>
            <person name="Ghignone S."/>
            <person name="Salvioli A."/>
            <person name="Anca I."/>
            <person name="Lumini E."/>
            <person name="Ortu G."/>
            <person name="Petiti L."/>
            <person name="Cruveiller S."/>
            <person name="Bianciotto V."/>
            <person name="Piffanelli P."/>
            <person name="Lanfranco L."/>
            <person name="Bonfante P."/>
        </authorList>
    </citation>
    <scope>NUCLEOTIDE SEQUENCE [LARGE SCALE GENOMIC DNA]</scope>
    <source>
        <strain evidence="15 16">BEG34</strain>
    </source>
</reference>
<evidence type="ECO:0000256" key="3">
    <source>
        <dbReference type="ARBA" id="ARBA00022694"/>
    </source>
</evidence>
<evidence type="ECO:0000313" key="16">
    <source>
        <dbReference type="Proteomes" id="UP000054051"/>
    </source>
</evidence>
<dbReference type="Pfam" id="PF01743">
    <property type="entry name" value="PolyA_pol"/>
    <property type="match status" value="1"/>
</dbReference>
<feature type="domain" description="tRNA nucleotidyltransferase/poly(A) polymerase RNA and SrmB- binding" evidence="14">
    <location>
        <begin position="154"/>
        <end position="216"/>
    </location>
</feature>
<organism evidence="15 16">
    <name type="scientific">Candidatus Glomeribacter gigasporarum BEG34</name>
    <dbReference type="NCBI Taxonomy" id="1070319"/>
    <lineage>
        <taxon>Bacteria</taxon>
        <taxon>Pseudomonadati</taxon>
        <taxon>Pseudomonadota</taxon>
        <taxon>Betaproteobacteria</taxon>
        <taxon>Burkholderiales</taxon>
        <taxon>Burkholderiaceae</taxon>
        <taxon>Candidatus Glomeribacter</taxon>
    </lineage>
</organism>
<keyword evidence="5" id="KW-0479">Metal-binding</keyword>
<evidence type="ECO:0000256" key="11">
    <source>
        <dbReference type="ARBA" id="ARBA00023268"/>
    </source>
</evidence>
<evidence type="ECO:0000256" key="4">
    <source>
        <dbReference type="ARBA" id="ARBA00022695"/>
    </source>
</evidence>
<feature type="domain" description="Poly A polymerase head" evidence="13">
    <location>
        <begin position="3"/>
        <end position="128"/>
    </location>
</feature>
<evidence type="ECO:0000256" key="5">
    <source>
        <dbReference type="ARBA" id="ARBA00022723"/>
    </source>
</evidence>
<dbReference type="Proteomes" id="UP000054051">
    <property type="component" value="Unassembled WGS sequence"/>
</dbReference>
<keyword evidence="11" id="KW-0511">Multifunctional enzyme</keyword>
<dbReference type="PANTHER" id="PTHR47545:SF1">
    <property type="entry name" value="MULTIFUNCTIONAL CCA PROTEIN"/>
    <property type="match status" value="1"/>
</dbReference>
<keyword evidence="9" id="KW-0460">Magnesium</keyword>
<dbReference type="InterPro" id="IPR002646">
    <property type="entry name" value="PolA_pol_head_dom"/>
</dbReference>
<evidence type="ECO:0000259" key="14">
    <source>
        <dbReference type="Pfam" id="PF12627"/>
    </source>
</evidence>
<keyword evidence="7" id="KW-0692">RNA repair</keyword>
<dbReference type="GO" id="GO:0042245">
    <property type="term" value="P:RNA repair"/>
    <property type="evidence" value="ECO:0007669"/>
    <property type="project" value="UniProtKB-KW"/>
</dbReference>
<evidence type="ECO:0000256" key="12">
    <source>
        <dbReference type="RuleBase" id="RU003953"/>
    </source>
</evidence>
<evidence type="ECO:0000256" key="7">
    <source>
        <dbReference type="ARBA" id="ARBA00022800"/>
    </source>
</evidence>
<accession>G2J7J6</accession>
<evidence type="ECO:0000256" key="10">
    <source>
        <dbReference type="ARBA" id="ARBA00022884"/>
    </source>
</evidence>
<dbReference type="EC" id="3.1.4.-" evidence="15"/>
<comment type="cofactor">
    <cofactor evidence="1">
        <name>Mg(2+)</name>
        <dbReference type="ChEBI" id="CHEBI:18420"/>
    </cofactor>
</comment>
<evidence type="ECO:0000256" key="9">
    <source>
        <dbReference type="ARBA" id="ARBA00022842"/>
    </source>
</evidence>
<keyword evidence="4 15" id="KW-0548">Nucleotidyltransferase</keyword>
<dbReference type="GO" id="GO:0003723">
    <property type="term" value="F:RNA binding"/>
    <property type="evidence" value="ECO:0007669"/>
    <property type="project" value="UniProtKB-KW"/>
</dbReference>
<dbReference type="Gene3D" id="3.30.460.10">
    <property type="entry name" value="Beta Polymerase, domain 2"/>
    <property type="match status" value="1"/>
</dbReference>
<dbReference type="eggNOG" id="COG0617">
    <property type="taxonomic scope" value="Bacteria"/>
</dbReference>
<dbReference type="EC" id="3.1.3.-" evidence="15"/>
<dbReference type="PIRSF" id="PIRSF000813">
    <property type="entry name" value="CCA_bact"/>
    <property type="match status" value="1"/>
</dbReference>
<evidence type="ECO:0000256" key="1">
    <source>
        <dbReference type="ARBA" id="ARBA00001946"/>
    </source>
</evidence>
<keyword evidence="10 12" id="KW-0694">RNA-binding</keyword>
<dbReference type="GO" id="GO:0001680">
    <property type="term" value="P:tRNA 3'-terminal CCA addition"/>
    <property type="evidence" value="ECO:0007669"/>
    <property type="project" value="InterPro"/>
</dbReference>
<dbReference type="GO" id="GO:0016787">
    <property type="term" value="F:hydrolase activity"/>
    <property type="evidence" value="ECO:0007669"/>
    <property type="project" value="UniProtKB-KW"/>
</dbReference>
<dbReference type="GO" id="GO:0005524">
    <property type="term" value="F:ATP binding"/>
    <property type="evidence" value="ECO:0007669"/>
    <property type="project" value="UniProtKB-KW"/>
</dbReference>
<dbReference type="SUPFAM" id="SSF81891">
    <property type="entry name" value="Poly A polymerase C-terminal region-like"/>
    <property type="match status" value="1"/>
</dbReference>
<keyword evidence="8" id="KW-0067">ATP-binding</keyword>
<evidence type="ECO:0000256" key="8">
    <source>
        <dbReference type="ARBA" id="ARBA00022840"/>
    </source>
</evidence>
<dbReference type="InterPro" id="IPR043519">
    <property type="entry name" value="NT_sf"/>
</dbReference>
<dbReference type="RefSeq" id="WP_006682027.1">
    <property type="nucleotide sequence ID" value="NZ_CAFB01000034.1"/>
</dbReference>
<name>G2J7J6_9BURK</name>
<keyword evidence="3" id="KW-0819">tRNA processing</keyword>
<dbReference type="AlphaFoldDB" id="G2J7J6"/>
<dbReference type="GO" id="GO:0046872">
    <property type="term" value="F:metal ion binding"/>
    <property type="evidence" value="ECO:0007669"/>
    <property type="project" value="UniProtKB-KW"/>
</dbReference>
<dbReference type="Pfam" id="PF12627">
    <property type="entry name" value="PolyA_pol_RNAbd"/>
    <property type="match status" value="1"/>
</dbReference>
<dbReference type="EC" id="2.7.7.72" evidence="15"/>
<dbReference type="InterPro" id="IPR050124">
    <property type="entry name" value="tRNA_CCA-adding_enzyme"/>
</dbReference>